<protein>
    <recommendedName>
        <fullName evidence="2">Beta-ribofuranosylaminobenzene 5'-phosphate synthase</fullName>
        <shortName evidence="2">Beta-RFA-P synthase</shortName>
        <ecNumber evidence="2">2.4.2.54</ecNumber>
    </recommendedName>
</protein>
<accession>A0A1H8D983</accession>
<evidence type="ECO:0000256" key="1">
    <source>
        <dbReference type="ARBA" id="ARBA00022679"/>
    </source>
</evidence>
<dbReference type="GO" id="GO:0005524">
    <property type="term" value="F:ATP binding"/>
    <property type="evidence" value="ECO:0007669"/>
    <property type="project" value="UniProtKB-UniRule"/>
</dbReference>
<dbReference type="EMBL" id="FOCX01000001">
    <property type="protein sequence ID" value="SEN03705.1"/>
    <property type="molecule type" value="Genomic_DNA"/>
</dbReference>
<organism evidence="4 5">
    <name type="scientific">Halorientalis persicus</name>
    <dbReference type="NCBI Taxonomy" id="1367881"/>
    <lineage>
        <taxon>Archaea</taxon>
        <taxon>Methanobacteriati</taxon>
        <taxon>Methanobacteriota</taxon>
        <taxon>Stenosarchaea group</taxon>
        <taxon>Halobacteria</taxon>
        <taxon>Halobacteriales</taxon>
        <taxon>Haloarculaceae</taxon>
        <taxon>Halorientalis</taxon>
    </lineage>
</organism>
<dbReference type="InterPro" id="IPR020568">
    <property type="entry name" value="Ribosomal_Su5_D2-typ_SF"/>
</dbReference>
<gene>
    <name evidence="4" type="ORF">SAMN05216388_1001215</name>
</gene>
<keyword evidence="1 2" id="KW-0808">Transferase</keyword>
<dbReference type="PIRSF" id="PIRSF004884">
    <property type="entry name" value="Sugar_kin_arch"/>
    <property type="match status" value="1"/>
</dbReference>
<dbReference type="RefSeq" id="WP_092656734.1">
    <property type="nucleotide sequence ID" value="NZ_FOCX01000001.1"/>
</dbReference>
<keyword evidence="2" id="KW-0328">Glycosyltransferase</keyword>
<dbReference type="PANTHER" id="PTHR20861">
    <property type="entry name" value="HOMOSERINE/4-DIPHOSPHOCYTIDYL-2-C-METHYL-D-ERYTHRITOL KINASE"/>
    <property type="match status" value="1"/>
</dbReference>
<dbReference type="Pfam" id="PF00288">
    <property type="entry name" value="GHMP_kinases_N"/>
    <property type="match status" value="1"/>
</dbReference>
<dbReference type="PANTHER" id="PTHR20861:SF6">
    <property type="entry name" value="BETA-RIBOFURANOSYLPHENOL 5'-PHOSPHATE SYNTHASE"/>
    <property type="match status" value="1"/>
</dbReference>
<comment type="function">
    <text evidence="2">Catalyzes the condensation of 4-aminobenzoate (pABA) with 5-phospho-alpha-D-ribose 1-diphosphate (PRPP) to produce beta-ribofuranosylaminobenzene 5'-phosphate (beta-RFA-P).</text>
</comment>
<comment type="similarity">
    <text evidence="2">Belongs to the beta-RFA-P synthase family.</text>
</comment>
<comment type="subunit">
    <text evidence="2">Homodimer.</text>
</comment>
<comment type="pathway">
    <text evidence="2">Cofactor biosynthesis; 5,6,7,8-tetrahydromethanopterin biosynthesis.</text>
</comment>
<dbReference type="OrthoDB" id="85156at2157"/>
<dbReference type="Proteomes" id="UP000198775">
    <property type="component" value="Unassembled WGS sequence"/>
</dbReference>
<sequence>MTRVAAGARLHFGFQNLSLARERLYGGVGVALDEPRVVIEADPAEGVHCDDATVATHARTAVDLLGVPGVELTVVEHLPRHVGLGSGTQLAMATLAAVAAAHDCDPKLRAYAPALGRGGRSGVGVAAAEMGGFVVDGGHPTELFTAAPPADGAWTVPPVTARHELPTDWRFVVVVPDADPGRSGDAEDESMRTVVERADPGIADEIGGVLLRRVLPAAAEGDRTTFGAGVAKLGRLNGAWYADEQGGVYRPPAGRIVDDLSSCPAITGTGQSSWGPAVYALTDAELAEDARTAARDALDAVGVDGRIVVTAPANDGLWIDP</sequence>
<feature type="domain" description="GHMP kinase N-terminal" evidence="3">
    <location>
        <begin position="63"/>
        <end position="132"/>
    </location>
</feature>
<dbReference type="GO" id="GO:0043793">
    <property type="term" value="F:beta-ribofuranosylaminobenzene 5'-phosphate synthase activity"/>
    <property type="evidence" value="ECO:0007669"/>
    <property type="project" value="UniProtKB-EC"/>
</dbReference>
<comment type="catalytic activity">
    <reaction evidence="2">
        <text>5-phospho-alpha-D-ribose 1-diphosphate + 4-hydroxybenzoate + H(+) = 4-(beta-D-ribofuranosyl)phenol 5'-phosphate + CO2 + diphosphate</text>
        <dbReference type="Rhea" id="RHEA:48556"/>
        <dbReference type="ChEBI" id="CHEBI:15378"/>
        <dbReference type="ChEBI" id="CHEBI:16526"/>
        <dbReference type="ChEBI" id="CHEBI:17879"/>
        <dbReference type="ChEBI" id="CHEBI:33019"/>
        <dbReference type="ChEBI" id="CHEBI:58017"/>
        <dbReference type="ChEBI" id="CHEBI:82767"/>
        <dbReference type="EC" id="2.4.2.54"/>
    </reaction>
</comment>
<dbReference type="NCBIfam" id="TIGR00144">
    <property type="entry name" value="beta_RFAP_syn"/>
    <property type="match status" value="1"/>
</dbReference>
<evidence type="ECO:0000313" key="4">
    <source>
        <dbReference type="EMBL" id="SEN03705.1"/>
    </source>
</evidence>
<evidence type="ECO:0000259" key="3">
    <source>
        <dbReference type="Pfam" id="PF00288"/>
    </source>
</evidence>
<dbReference type="AlphaFoldDB" id="A0A1H8D983"/>
<dbReference type="InterPro" id="IPR006204">
    <property type="entry name" value="GHMP_kinase_N_dom"/>
</dbReference>
<dbReference type="InterPro" id="IPR014721">
    <property type="entry name" value="Ribsml_uS5_D2-typ_fold_subgr"/>
</dbReference>
<evidence type="ECO:0000313" key="5">
    <source>
        <dbReference type="Proteomes" id="UP000198775"/>
    </source>
</evidence>
<dbReference type="EC" id="2.4.2.54" evidence="2"/>
<evidence type="ECO:0000256" key="2">
    <source>
        <dbReference type="PIRNR" id="PIRNR004884"/>
    </source>
</evidence>
<proteinExistence type="inferred from homology"/>
<keyword evidence="5" id="KW-1185">Reference proteome</keyword>
<dbReference type="UniPathway" id="UPA00065"/>
<reference evidence="5" key="1">
    <citation type="submission" date="2016-10" db="EMBL/GenBank/DDBJ databases">
        <authorList>
            <person name="Varghese N."/>
            <person name="Submissions S."/>
        </authorList>
    </citation>
    <scope>NUCLEOTIDE SEQUENCE [LARGE SCALE GENOMIC DNA]</scope>
    <source>
        <strain evidence="5">IBRC-M 10043</strain>
    </source>
</reference>
<dbReference type="SUPFAM" id="SSF54211">
    <property type="entry name" value="Ribosomal protein S5 domain 2-like"/>
    <property type="match status" value="1"/>
</dbReference>
<name>A0A1H8D983_9EURY</name>
<dbReference type="Gene3D" id="3.30.230.10">
    <property type="match status" value="1"/>
</dbReference>
<dbReference type="InterPro" id="IPR004422">
    <property type="entry name" value="RFAP_synthase"/>
</dbReference>